<feature type="transmembrane region" description="Helical" evidence="2">
    <location>
        <begin position="218"/>
        <end position="243"/>
    </location>
</feature>
<feature type="transmembrane region" description="Helical" evidence="2">
    <location>
        <begin position="73"/>
        <end position="92"/>
    </location>
</feature>
<dbReference type="RefSeq" id="WP_377340347.1">
    <property type="nucleotide sequence ID" value="NZ_JBHLUE010000016.1"/>
</dbReference>
<keyword evidence="2" id="KW-0812">Transmembrane</keyword>
<keyword evidence="2" id="KW-1133">Transmembrane helix</keyword>
<sequence length="389" mass="41120">MSSRTVPALPRPTPWRRRWSGWPRWSGAVVVAVLSGYGVAAAVWFLGGPYAFARPDNPESTFPEHWLASLRPAAVEAATLALAGLAVAAVLLMRRRIGGPLRPALLVVGFGVAVLLALVLPGPQALDGIPVLNLANLKRLAWPTVHLVLLEYTGLALGAATLAYARATRGACEHCGRGRAGTSSGGRAAAGSGGRAASWPRGRAGTWSRARWARIGTVSAVAAFLAPFGYAVVRLCWAAGIPVGTTKDFLRQINAANPGHGTLLLELILSGLAIGGGLLCLGLTRPWSETWPRWVPGLAGRPVPHWLPVGLATVCGIGLFGFATTLVPDLLRFAAGRRVYYPGTAVRTTWLSHLPAISLLLWGALVLVSAAAFHYRTRPHCVHCGRDDR</sequence>
<evidence type="ECO:0000313" key="3">
    <source>
        <dbReference type="EMBL" id="MFC0565991.1"/>
    </source>
</evidence>
<feature type="transmembrane region" description="Helical" evidence="2">
    <location>
        <begin position="104"/>
        <end position="120"/>
    </location>
</feature>
<reference evidence="3 4" key="1">
    <citation type="submission" date="2024-09" db="EMBL/GenBank/DDBJ databases">
        <authorList>
            <person name="Sun Q."/>
            <person name="Mori K."/>
        </authorList>
    </citation>
    <scope>NUCLEOTIDE SEQUENCE [LARGE SCALE GENOMIC DNA]</scope>
    <source>
        <strain evidence="3 4">TBRC 2205</strain>
    </source>
</reference>
<feature type="region of interest" description="Disordered" evidence="1">
    <location>
        <begin position="177"/>
        <end position="202"/>
    </location>
</feature>
<name>A0ABV6NYY6_9ACTN</name>
<evidence type="ECO:0000256" key="2">
    <source>
        <dbReference type="SAM" id="Phobius"/>
    </source>
</evidence>
<feature type="transmembrane region" description="Helical" evidence="2">
    <location>
        <begin position="305"/>
        <end position="327"/>
    </location>
</feature>
<comment type="caution">
    <text evidence="3">The sequence shown here is derived from an EMBL/GenBank/DDBJ whole genome shotgun (WGS) entry which is preliminary data.</text>
</comment>
<evidence type="ECO:0000256" key="1">
    <source>
        <dbReference type="SAM" id="MobiDB-lite"/>
    </source>
</evidence>
<feature type="compositionally biased region" description="Low complexity" evidence="1">
    <location>
        <begin position="180"/>
        <end position="202"/>
    </location>
</feature>
<dbReference type="EMBL" id="JBHLUE010000016">
    <property type="protein sequence ID" value="MFC0565991.1"/>
    <property type="molecule type" value="Genomic_DNA"/>
</dbReference>
<feature type="transmembrane region" description="Helical" evidence="2">
    <location>
        <begin position="25"/>
        <end position="53"/>
    </location>
</feature>
<organism evidence="3 4">
    <name type="scientific">Plantactinospora siamensis</name>
    <dbReference type="NCBI Taxonomy" id="555372"/>
    <lineage>
        <taxon>Bacteria</taxon>
        <taxon>Bacillati</taxon>
        <taxon>Actinomycetota</taxon>
        <taxon>Actinomycetes</taxon>
        <taxon>Micromonosporales</taxon>
        <taxon>Micromonosporaceae</taxon>
        <taxon>Plantactinospora</taxon>
    </lineage>
</organism>
<evidence type="ECO:0000313" key="4">
    <source>
        <dbReference type="Proteomes" id="UP001589894"/>
    </source>
</evidence>
<dbReference type="Proteomes" id="UP001589894">
    <property type="component" value="Unassembled WGS sequence"/>
</dbReference>
<protein>
    <submittedName>
        <fullName evidence="3">Uncharacterized protein</fullName>
    </submittedName>
</protein>
<proteinExistence type="predicted"/>
<feature type="transmembrane region" description="Helical" evidence="2">
    <location>
        <begin position="140"/>
        <end position="164"/>
    </location>
</feature>
<keyword evidence="4" id="KW-1185">Reference proteome</keyword>
<gene>
    <name evidence="3" type="ORF">ACFFHU_17855</name>
</gene>
<accession>A0ABV6NYY6</accession>
<feature type="transmembrane region" description="Helical" evidence="2">
    <location>
        <begin position="350"/>
        <end position="373"/>
    </location>
</feature>
<feature type="transmembrane region" description="Helical" evidence="2">
    <location>
        <begin position="263"/>
        <end position="284"/>
    </location>
</feature>
<keyword evidence="2" id="KW-0472">Membrane</keyword>